<evidence type="ECO:0000256" key="3">
    <source>
        <dbReference type="ARBA" id="ARBA00022475"/>
    </source>
</evidence>
<comment type="similarity">
    <text evidence="2">Belongs to the UPF0719 family.</text>
</comment>
<evidence type="ECO:0000256" key="4">
    <source>
        <dbReference type="ARBA" id="ARBA00022692"/>
    </source>
</evidence>
<evidence type="ECO:0000313" key="8">
    <source>
        <dbReference type="EMBL" id="PRY00875.1"/>
    </source>
</evidence>
<evidence type="ECO:0000256" key="6">
    <source>
        <dbReference type="ARBA" id="ARBA00023136"/>
    </source>
</evidence>
<keyword evidence="5 7" id="KW-1133">Transmembrane helix</keyword>
<evidence type="ECO:0000256" key="5">
    <source>
        <dbReference type="ARBA" id="ARBA00022989"/>
    </source>
</evidence>
<evidence type="ECO:0000256" key="2">
    <source>
        <dbReference type="ARBA" id="ARBA00005779"/>
    </source>
</evidence>
<keyword evidence="3" id="KW-1003">Cell membrane</keyword>
<evidence type="ECO:0000256" key="7">
    <source>
        <dbReference type="SAM" id="Phobius"/>
    </source>
</evidence>
<feature type="transmembrane region" description="Helical" evidence="7">
    <location>
        <begin position="49"/>
        <end position="69"/>
    </location>
</feature>
<dbReference type="Pfam" id="PF03994">
    <property type="entry name" value="DUF350"/>
    <property type="match status" value="1"/>
</dbReference>
<dbReference type="Proteomes" id="UP000237846">
    <property type="component" value="Unassembled WGS sequence"/>
</dbReference>
<evidence type="ECO:0000256" key="1">
    <source>
        <dbReference type="ARBA" id="ARBA00004651"/>
    </source>
</evidence>
<name>A0A2T0QAM5_9ACTN</name>
<protein>
    <submittedName>
        <fullName evidence="8">Uncharacterized membrane protein YjfL (UPF0719 family)</fullName>
    </submittedName>
</protein>
<feature type="transmembrane region" description="Helical" evidence="7">
    <location>
        <begin position="6"/>
        <end position="28"/>
    </location>
</feature>
<evidence type="ECO:0000313" key="9">
    <source>
        <dbReference type="Proteomes" id="UP000237846"/>
    </source>
</evidence>
<accession>A0A2T0QAM5</accession>
<dbReference type="AlphaFoldDB" id="A0A2T0QAM5"/>
<keyword evidence="9" id="KW-1185">Reference proteome</keyword>
<feature type="transmembrane region" description="Helical" evidence="7">
    <location>
        <begin position="120"/>
        <end position="139"/>
    </location>
</feature>
<comment type="subcellular location">
    <subcellularLocation>
        <location evidence="1">Cell membrane</location>
        <topology evidence="1">Multi-pass membrane protein</topology>
    </subcellularLocation>
</comment>
<organism evidence="8 9">
    <name type="scientific">Allonocardiopsis opalescens</name>
    <dbReference type="NCBI Taxonomy" id="1144618"/>
    <lineage>
        <taxon>Bacteria</taxon>
        <taxon>Bacillati</taxon>
        <taxon>Actinomycetota</taxon>
        <taxon>Actinomycetes</taxon>
        <taxon>Streptosporangiales</taxon>
        <taxon>Allonocardiopsis</taxon>
    </lineage>
</organism>
<proteinExistence type="inferred from homology"/>
<reference evidence="8 9" key="1">
    <citation type="submission" date="2018-03" db="EMBL/GenBank/DDBJ databases">
        <title>Genomic Encyclopedia of Archaeal and Bacterial Type Strains, Phase II (KMG-II): from individual species to whole genera.</title>
        <authorList>
            <person name="Goeker M."/>
        </authorList>
    </citation>
    <scope>NUCLEOTIDE SEQUENCE [LARGE SCALE GENOMIC DNA]</scope>
    <source>
        <strain evidence="8 9">DSM 45601</strain>
    </source>
</reference>
<keyword evidence="6 7" id="KW-0472">Membrane</keyword>
<feature type="transmembrane region" description="Helical" evidence="7">
    <location>
        <begin position="75"/>
        <end position="100"/>
    </location>
</feature>
<dbReference type="EMBL" id="PVZC01000002">
    <property type="protein sequence ID" value="PRY00875.1"/>
    <property type="molecule type" value="Genomic_DNA"/>
</dbReference>
<dbReference type="InterPro" id="IPR007140">
    <property type="entry name" value="DUF350"/>
</dbReference>
<dbReference type="GO" id="GO:0005886">
    <property type="term" value="C:plasma membrane"/>
    <property type="evidence" value="ECO:0007669"/>
    <property type="project" value="UniProtKB-SubCell"/>
</dbReference>
<gene>
    <name evidence="8" type="ORF">CLV72_102507</name>
</gene>
<comment type="caution">
    <text evidence="8">The sequence shown here is derived from an EMBL/GenBank/DDBJ whole genome shotgun (WGS) entry which is preliminary data.</text>
</comment>
<keyword evidence="4 7" id="KW-0812">Transmembrane</keyword>
<dbReference type="RefSeq" id="WP_211302780.1">
    <property type="nucleotide sequence ID" value="NZ_PVZC01000002.1"/>
</dbReference>
<sequence length="140" mass="14453">MTNVLYLTAAALGYGLVGLVLMVVGYVLTDLLTPGRLADLIWVNRNRNAAVLLASNLLGVGIIVAMAIFASEEGIWLGLLSTVAYGLVGLVLMALSFLVVDLLTPGKPGTVVAETELHPAVWVSAAAHLAVAFIVAAAIS</sequence>